<dbReference type="EMBL" id="LCPF01000001">
    <property type="protein sequence ID" value="KKU91614.1"/>
    <property type="molecule type" value="Genomic_DNA"/>
</dbReference>
<dbReference type="Proteomes" id="UP000034956">
    <property type="component" value="Unassembled WGS sequence"/>
</dbReference>
<dbReference type="InterPro" id="IPR036265">
    <property type="entry name" value="HIT-like_sf"/>
</dbReference>
<accession>A0A0G1UBX9</accession>
<feature type="domain" description="HIT" evidence="1">
    <location>
        <begin position="64"/>
        <end position="131"/>
    </location>
</feature>
<proteinExistence type="predicted"/>
<protein>
    <recommendedName>
        <fullName evidence="1">HIT domain-containing protein</fullName>
    </recommendedName>
</protein>
<sequence length="147" mass="17325">MTKSKKLVNSRFAKSGHYQRIINEIKQVGVCPFCPETFKWHTKPILLRSRDWLITENFNPYKNTRYHFLIISRVHKEGFHNLVRSDWFQISKLVRWAIRKYKIRGGGLTMRFGDSDYTGATVTHLHLHLMVPKLKRGKALTVEFPIG</sequence>
<comment type="caution">
    <text evidence="2">The sequence shown here is derived from an EMBL/GenBank/DDBJ whole genome shotgun (WGS) entry which is preliminary data.</text>
</comment>
<dbReference type="Gene3D" id="3.30.428.10">
    <property type="entry name" value="HIT-like"/>
    <property type="match status" value="1"/>
</dbReference>
<dbReference type="SUPFAM" id="SSF54197">
    <property type="entry name" value="HIT-like"/>
    <property type="match status" value="1"/>
</dbReference>
<evidence type="ECO:0000313" key="2">
    <source>
        <dbReference type="EMBL" id="KKU91614.1"/>
    </source>
</evidence>
<evidence type="ECO:0000259" key="1">
    <source>
        <dbReference type="Pfam" id="PF01230"/>
    </source>
</evidence>
<reference evidence="2 3" key="1">
    <citation type="journal article" date="2015" name="Nature">
        <title>rRNA introns, odd ribosomes, and small enigmatic genomes across a large radiation of phyla.</title>
        <authorList>
            <person name="Brown C.T."/>
            <person name="Hug L.A."/>
            <person name="Thomas B.C."/>
            <person name="Sharon I."/>
            <person name="Castelle C.J."/>
            <person name="Singh A."/>
            <person name="Wilkins M.J."/>
            <person name="Williams K.H."/>
            <person name="Banfield J.F."/>
        </authorList>
    </citation>
    <scope>NUCLEOTIDE SEQUENCE [LARGE SCALE GENOMIC DNA]</scope>
</reference>
<dbReference type="GO" id="GO:0003824">
    <property type="term" value="F:catalytic activity"/>
    <property type="evidence" value="ECO:0007669"/>
    <property type="project" value="InterPro"/>
</dbReference>
<dbReference type="AlphaFoldDB" id="A0A0G1UBX9"/>
<organism evidence="2 3">
    <name type="scientific">Candidatus Jorgensenbacteria bacterium GW2011_GWA1_48_11</name>
    <dbReference type="NCBI Taxonomy" id="1618660"/>
    <lineage>
        <taxon>Bacteria</taxon>
        <taxon>Candidatus Joergenseniibacteriota</taxon>
    </lineage>
</organism>
<gene>
    <name evidence="2" type="ORF">UY23_C0001G0220</name>
</gene>
<evidence type="ECO:0000313" key="3">
    <source>
        <dbReference type="Proteomes" id="UP000034956"/>
    </source>
</evidence>
<dbReference type="InterPro" id="IPR011146">
    <property type="entry name" value="HIT-like"/>
</dbReference>
<name>A0A0G1UBX9_9BACT</name>
<dbReference type="Pfam" id="PF01230">
    <property type="entry name" value="HIT"/>
    <property type="match status" value="1"/>
</dbReference>